<reference evidence="1 2" key="1">
    <citation type="submission" date="2023-07" db="EMBL/GenBank/DDBJ databases">
        <title>Sequencing the genomes of 1000 actinobacteria strains.</title>
        <authorList>
            <person name="Klenk H.-P."/>
        </authorList>
    </citation>
    <scope>NUCLEOTIDE SEQUENCE [LARGE SCALE GENOMIC DNA]</scope>
    <source>
        <strain evidence="1 2">DSM 44508</strain>
    </source>
</reference>
<proteinExistence type="predicted"/>
<protein>
    <submittedName>
        <fullName evidence="1">Uncharacterized protein</fullName>
    </submittedName>
</protein>
<evidence type="ECO:0000313" key="2">
    <source>
        <dbReference type="Proteomes" id="UP001183619"/>
    </source>
</evidence>
<dbReference type="EMBL" id="JAVDYF010000001">
    <property type="protein sequence ID" value="MDR7353976.1"/>
    <property type="molecule type" value="Genomic_DNA"/>
</dbReference>
<evidence type="ECO:0000313" key="1">
    <source>
        <dbReference type="EMBL" id="MDR7353976.1"/>
    </source>
</evidence>
<accession>A0ABU2B6F7</accession>
<name>A0ABU2B6F7_9CORY</name>
<dbReference type="Proteomes" id="UP001183619">
    <property type="component" value="Unassembled WGS sequence"/>
</dbReference>
<organism evidence="1 2">
    <name type="scientific">Corynebacterium felinum</name>
    <dbReference type="NCBI Taxonomy" id="131318"/>
    <lineage>
        <taxon>Bacteria</taxon>
        <taxon>Bacillati</taxon>
        <taxon>Actinomycetota</taxon>
        <taxon>Actinomycetes</taxon>
        <taxon>Mycobacteriales</taxon>
        <taxon>Corynebacteriaceae</taxon>
        <taxon>Corynebacterium</taxon>
    </lineage>
</organism>
<sequence>MASKNRKRGVELDRRMWKMNPDRLQEHLVLKGRARTIPDKRKKANKEACRRGKWQAFGLSSGGVRRVSSPWHRWLCSRCRGR</sequence>
<gene>
    <name evidence="1" type="ORF">J2S37_000514</name>
</gene>
<keyword evidence="2" id="KW-1185">Reference proteome</keyword>
<comment type="caution">
    <text evidence="1">The sequence shown here is derived from an EMBL/GenBank/DDBJ whole genome shotgun (WGS) entry which is preliminary data.</text>
</comment>